<dbReference type="Gene3D" id="3.40.50.300">
    <property type="entry name" value="P-loop containing nucleotide triphosphate hydrolases"/>
    <property type="match status" value="1"/>
</dbReference>
<dbReference type="InterPro" id="IPR003439">
    <property type="entry name" value="ABC_transporter-like_ATP-bd"/>
</dbReference>
<dbReference type="GO" id="GO:0005886">
    <property type="term" value="C:plasma membrane"/>
    <property type="evidence" value="ECO:0007669"/>
    <property type="project" value="TreeGrafter"/>
</dbReference>
<evidence type="ECO:0000256" key="2">
    <source>
        <dbReference type="ARBA" id="ARBA00022840"/>
    </source>
</evidence>
<dbReference type="RefSeq" id="WP_163064745.1">
    <property type="nucleotide sequence ID" value="NZ_CP048649.1"/>
</dbReference>
<dbReference type="PANTHER" id="PTHR24220">
    <property type="entry name" value="IMPORT ATP-BINDING PROTEIN"/>
    <property type="match status" value="1"/>
</dbReference>
<keyword evidence="1" id="KW-0547">Nucleotide-binding</keyword>
<keyword evidence="2 4" id="KW-0067">ATP-binding</keyword>
<dbReference type="GO" id="GO:0022857">
    <property type="term" value="F:transmembrane transporter activity"/>
    <property type="evidence" value="ECO:0007669"/>
    <property type="project" value="TreeGrafter"/>
</dbReference>
<gene>
    <name evidence="4" type="ORF">Ami103574_00145</name>
</gene>
<organism evidence="4 5">
    <name type="scientific">Aminipila butyrica</name>
    <dbReference type="NCBI Taxonomy" id="433296"/>
    <lineage>
        <taxon>Bacteria</taxon>
        <taxon>Bacillati</taxon>
        <taxon>Bacillota</taxon>
        <taxon>Clostridia</taxon>
        <taxon>Peptostreptococcales</taxon>
        <taxon>Anaerovoracaceae</taxon>
        <taxon>Aminipila</taxon>
    </lineage>
</organism>
<dbReference type="InterPro" id="IPR003593">
    <property type="entry name" value="AAA+_ATPase"/>
</dbReference>
<dbReference type="PANTHER" id="PTHR24220:SF692">
    <property type="entry name" value="ABC TRANSPORTER DOMAIN-CONTAINING PROTEIN"/>
    <property type="match status" value="1"/>
</dbReference>
<dbReference type="GO" id="GO:0005524">
    <property type="term" value="F:ATP binding"/>
    <property type="evidence" value="ECO:0007669"/>
    <property type="project" value="UniProtKB-KW"/>
</dbReference>
<dbReference type="AlphaFoldDB" id="A0A858BSP4"/>
<dbReference type="Pfam" id="PF00005">
    <property type="entry name" value="ABC_tran"/>
    <property type="match status" value="1"/>
</dbReference>
<dbReference type="SMART" id="SM00382">
    <property type="entry name" value="AAA"/>
    <property type="match status" value="1"/>
</dbReference>
<evidence type="ECO:0000313" key="4">
    <source>
        <dbReference type="EMBL" id="QIB67824.1"/>
    </source>
</evidence>
<dbReference type="Proteomes" id="UP000466848">
    <property type="component" value="Chromosome"/>
</dbReference>
<dbReference type="GO" id="GO:0016887">
    <property type="term" value="F:ATP hydrolysis activity"/>
    <property type="evidence" value="ECO:0007669"/>
    <property type="project" value="InterPro"/>
</dbReference>
<name>A0A858BSP4_9FIRM</name>
<dbReference type="InterPro" id="IPR015854">
    <property type="entry name" value="ABC_transpr_LolD-like"/>
</dbReference>
<feature type="domain" description="ABC transporter" evidence="3">
    <location>
        <begin position="2"/>
        <end position="249"/>
    </location>
</feature>
<protein>
    <submittedName>
        <fullName evidence="4">ATP-binding cassette domain-containing protein</fullName>
    </submittedName>
</protein>
<evidence type="ECO:0000256" key="1">
    <source>
        <dbReference type="ARBA" id="ARBA00022741"/>
    </source>
</evidence>
<dbReference type="EMBL" id="CP048649">
    <property type="protein sequence ID" value="QIB67824.1"/>
    <property type="molecule type" value="Genomic_DNA"/>
</dbReference>
<accession>A0A858BSP4</accession>
<reference evidence="4 5" key="1">
    <citation type="submission" date="2020-02" db="EMBL/GenBank/DDBJ databases">
        <authorList>
            <person name="Kim Y.B."/>
            <person name="Roh S.W."/>
        </authorList>
    </citation>
    <scope>NUCLEOTIDE SEQUENCE [LARGE SCALE GENOMIC DNA]</scope>
    <source>
        <strain evidence="4 5">DSM 103574</strain>
    </source>
</reference>
<dbReference type="PROSITE" id="PS50893">
    <property type="entry name" value="ABC_TRANSPORTER_2"/>
    <property type="match status" value="1"/>
</dbReference>
<dbReference type="SUPFAM" id="SSF52540">
    <property type="entry name" value="P-loop containing nucleoside triphosphate hydrolases"/>
    <property type="match status" value="1"/>
</dbReference>
<dbReference type="InterPro" id="IPR027417">
    <property type="entry name" value="P-loop_NTPase"/>
</dbReference>
<evidence type="ECO:0000259" key="3">
    <source>
        <dbReference type="PROSITE" id="PS50893"/>
    </source>
</evidence>
<sequence>MLRIEKLHKTFGRGTINEKVAIDNLSLHLERGDFVTVIGSNGAGKSTLMNCISGVFPADSGKVILDGKDISGQSEFKRSRVIGRVFQDPLKGTAFDMTIEENLSIAYHKNLLHGLQAGINRKQRELFQEKLALLGMGLEDRMKQKAKLLSGGQRQALTLFMAVMSKPKLLLLDEHTAALDPGAAAKVLELTDFFSREEKLCTMMITHNMKAALEHGNRTILMKEGRIVMDISGEARKEITVEKLIEQFEIDNDRMLL</sequence>
<evidence type="ECO:0000313" key="5">
    <source>
        <dbReference type="Proteomes" id="UP000466848"/>
    </source>
</evidence>
<keyword evidence="5" id="KW-1185">Reference proteome</keyword>
<proteinExistence type="predicted"/>
<dbReference type="KEGG" id="abut:Ami103574_00145"/>